<dbReference type="EMBL" id="LNXV01000033">
    <property type="protein sequence ID" value="KTC78367.1"/>
    <property type="molecule type" value="Genomic_DNA"/>
</dbReference>
<evidence type="ECO:0000313" key="2">
    <source>
        <dbReference type="Proteomes" id="UP000054742"/>
    </source>
</evidence>
<dbReference type="AlphaFoldDB" id="A0A0W0S470"/>
<sequence>MFYENYLRYKFLRHSRGKKLEQEKKTQNAPVTIRDLVIYPEKAKYSYGESKSHENKYPEFDTLPRLIDHIKSLARITNSYHQQLYCESTNEGSYQLKKEHLNTITRVSLNEFSLYGDKPLTMTEFGLLVEAIEQIANSLHENVHLLLSSFSVVNNKGELLNVALYVQGGKQAKIDTISKGIASTIDITYKDASNFSQQRTGRLTSHVSSFVAGGVDDDISVSNNSVLEIETKGGARYIQAVDICLDNFNRHSKRLLVGRLESADETSSSFLPEQTDQILTSNSIDPYEEAKISNSVLHVDPWLGTVFYNWNTSRPLDKTLKLEEKHVASINKYPDMNIRSVKGGLAVDNPPFGSNYRLKIFKERQLGGYEPALASKVKVINEKIMSKRLDEMMTSRRNPDDIDKYHYIANINSRAVDSAKELLKQLSQHCKCNLFEFIFGTKSYYLKKEAQSILESANTLLGQLNSDTNDFLISSSPWAHDMKLKLEMVDDGFPHHFIHQMTSCIDTFTNTIKVEYSLDIPPIIN</sequence>
<dbReference type="PATRIC" id="fig|29422.6.peg.2822"/>
<proteinExistence type="predicted"/>
<protein>
    <submittedName>
        <fullName evidence="1">Uncharacterized protein</fullName>
    </submittedName>
</protein>
<dbReference type="STRING" id="29422.Lbru_2659"/>
<name>A0A0W0S470_9GAMM</name>
<dbReference type="OrthoDB" id="5634552at2"/>
<organism evidence="1 2">
    <name type="scientific">Legionella brunensis</name>
    <dbReference type="NCBI Taxonomy" id="29422"/>
    <lineage>
        <taxon>Bacteria</taxon>
        <taxon>Pseudomonadati</taxon>
        <taxon>Pseudomonadota</taxon>
        <taxon>Gammaproteobacteria</taxon>
        <taxon>Legionellales</taxon>
        <taxon>Legionellaceae</taxon>
        <taxon>Legionella</taxon>
    </lineage>
</organism>
<comment type="caution">
    <text evidence="1">The sequence shown here is derived from an EMBL/GenBank/DDBJ whole genome shotgun (WGS) entry which is preliminary data.</text>
</comment>
<reference evidence="1 2" key="1">
    <citation type="submission" date="2015-11" db="EMBL/GenBank/DDBJ databases">
        <title>Genomic analysis of 38 Legionella species identifies large and diverse effector repertoires.</title>
        <authorList>
            <person name="Burstein D."/>
            <person name="Amaro F."/>
            <person name="Zusman T."/>
            <person name="Lifshitz Z."/>
            <person name="Cohen O."/>
            <person name="Gilbert J.A."/>
            <person name="Pupko T."/>
            <person name="Shuman H.A."/>
            <person name="Segal G."/>
        </authorList>
    </citation>
    <scope>NUCLEOTIDE SEQUENCE [LARGE SCALE GENOMIC DNA]</scope>
    <source>
        <strain evidence="1 2">ATCC 43878</strain>
    </source>
</reference>
<evidence type="ECO:0000313" key="1">
    <source>
        <dbReference type="EMBL" id="KTC78367.1"/>
    </source>
</evidence>
<dbReference type="Proteomes" id="UP000054742">
    <property type="component" value="Unassembled WGS sequence"/>
</dbReference>
<gene>
    <name evidence="1" type="ORF">Lbru_2659</name>
</gene>
<accession>A0A0W0S470</accession>
<keyword evidence="2" id="KW-1185">Reference proteome</keyword>
<dbReference type="RefSeq" id="WP_058442624.1">
    <property type="nucleotide sequence ID" value="NZ_CAAAHU010000004.1"/>
</dbReference>